<dbReference type="RefSeq" id="WP_129969180.1">
    <property type="nucleotide sequence ID" value="NZ_JACCEW010000003.1"/>
</dbReference>
<gene>
    <name evidence="2" type="ORF">H0A68_12565</name>
</gene>
<evidence type="ECO:0000313" key="3">
    <source>
        <dbReference type="Proteomes" id="UP000580517"/>
    </source>
</evidence>
<feature type="compositionally biased region" description="Basic and acidic residues" evidence="1">
    <location>
        <begin position="78"/>
        <end position="89"/>
    </location>
</feature>
<dbReference type="Proteomes" id="UP000580517">
    <property type="component" value="Unassembled WGS sequence"/>
</dbReference>
<dbReference type="AlphaFoldDB" id="A0A853FGZ1"/>
<name>A0A853FGZ1_9BURK</name>
<sequence>MKIYRHTARTALIAIVIATLAGCATYDRRTTNTMAGAGLGAAAGAVVSGGNPVYTLGGAAAGGLLGNILTEDRDYRRGRGWDRGGGRRDWHGRRHHYR</sequence>
<protein>
    <recommendedName>
        <fullName evidence="4">Glycine zipper 2TM domain-containing protein</fullName>
    </recommendedName>
</protein>
<feature type="region of interest" description="Disordered" evidence="1">
    <location>
        <begin position="78"/>
        <end position="98"/>
    </location>
</feature>
<evidence type="ECO:0000313" key="2">
    <source>
        <dbReference type="EMBL" id="NYT37711.1"/>
    </source>
</evidence>
<keyword evidence="3" id="KW-1185">Reference proteome</keyword>
<comment type="caution">
    <text evidence="2">The sequence shown here is derived from an EMBL/GenBank/DDBJ whole genome shotgun (WGS) entry which is preliminary data.</text>
</comment>
<dbReference type="EMBL" id="JACCEW010000003">
    <property type="protein sequence ID" value="NYT37711.1"/>
    <property type="molecule type" value="Genomic_DNA"/>
</dbReference>
<dbReference type="PROSITE" id="PS51257">
    <property type="entry name" value="PROKAR_LIPOPROTEIN"/>
    <property type="match status" value="1"/>
</dbReference>
<reference evidence="2 3" key="1">
    <citation type="submission" date="2020-07" db="EMBL/GenBank/DDBJ databases">
        <title>Taxonomic revisions and descriptions of new bacterial species based on genomic comparisons in the high-G+C-content subgroup of the family Alcaligenaceae.</title>
        <authorList>
            <person name="Szabo A."/>
            <person name="Felfoldi T."/>
        </authorList>
    </citation>
    <scope>NUCLEOTIDE SEQUENCE [LARGE SCALE GENOMIC DNA]</scope>
    <source>
        <strain evidence="2 3">DSM 25264</strain>
    </source>
</reference>
<proteinExistence type="predicted"/>
<accession>A0A853FGZ1</accession>
<organism evidence="2 3">
    <name type="scientific">Allopusillimonas soli</name>
    <dbReference type="NCBI Taxonomy" id="659016"/>
    <lineage>
        <taxon>Bacteria</taxon>
        <taxon>Pseudomonadati</taxon>
        <taxon>Pseudomonadota</taxon>
        <taxon>Betaproteobacteria</taxon>
        <taxon>Burkholderiales</taxon>
        <taxon>Alcaligenaceae</taxon>
        <taxon>Allopusillimonas</taxon>
    </lineage>
</organism>
<evidence type="ECO:0000256" key="1">
    <source>
        <dbReference type="SAM" id="MobiDB-lite"/>
    </source>
</evidence>
<evidence type="ECO:0008006" key="4">
    <source>
        <dbReference type="Google" id="ProtNLM"/>
    </source>
</evidence>